<dbReference type="EC" id="3.2.1.21" evidence="3"/>
<dbReference type="PANTHER" id="PTHR10353:SF237">
    <property type="entry name" value="BETA-GLUCOSIDASE 12-RELATED"/>
    <property type="match status" value="1"/>
</dbReference>
<evidence type="ECO:0000313" key="3">
    <source>
        <dbReference type="EMBL" id="MED6201879.1"/>
    </source>
</evidence>
<gene>
    <name evidence="3" type="primary">BG2</name>
    <name evidence="3" type="ORF">PIB30_099524</name>
</gene>
<dbReference type="EMBL" id="JASCZI010214122">
    <property type="protein sequence ID" value="MED6201879.1"/>
    <property type="molecule type" value="Genomic_DNA"/>
</dbReference>
<comment type="similarity">
    <text evidence="1 2">Belongs to the glycosyl hydrolase 1 family.</text>
</comment>
<proteinExistence type="inferred from homology"/>
<dbReference type="SUPFAM" id="SSF51445">
    <property type="entry name" value="(Trans)glycosidases"/>
    <property type="match status" value="1"/>
</dbReference>
<feature type="non-terminal residue" evidence="3">
    <location>
        <position position="1"/>
    </location>
</feature>
<evidence type="ECO:0000256" key="1">
    <source>
        <dbReference type="ARBA" id="ARBA00010838"/>
    </source>
</evidence>
<evidence type="ECO:0000256" key="2">
    <source>
        <dbReference type="RuleBase" id="RU003690"/>
    </source>
</evidence>
<dbReference type="Gene3D" id="3.20.20.80">
    <property type="entry name" value="Glycosidases"/>
    <property type="match status" value="1"/>
</dbReference>
<dbReference type="InterPro" id="IPR017853">
    <property type="entry name" value="GH"/>
</dbReference>
<name>A0ABU6XW25_9FABA</name>
<accession>A0ABU6XW25</accession>
<dbReference type="Proteomes" id="UP001341840">
    <property type="component" value="Unassembled WGS sequence"/>
</dbReference>
<keyword evidence="4" id="KW-1185">Reference proteome</keyword>
<dbReference type="InterPro" id="IPR001360">
    <property type="entry name" value="Glyco_hydro_1"/>
</dbReference>
<sequence>KDFTDFAELCFKAFGDRVKLWITLNGPSILSKLGYAIGKYAPGRCSSWLNLNCTGGDSATEPYIVTHHLLLAHASAVKVFREKYQSTQKGQIGIIHGTDWVVPMSQSKEDIHAASRAMAFSLDWFMEPLHSGSYPAIMVDYVGERLPKFSEEQSDMLINSFDFIGLNYYSSCYAADTKCPTANKSYITDSCAELT</sequence>
<keyword evidence="3" id="KW-0378">Hydrolase</keyword>
<keyword evidence="3" id="KW-0326">Glycosidase</keyword>
<reference evidence="3 4" key="1">
    <citation type="journal article" date="2023" name="Plants (Basel)">
        <title>Bridging the Gap: Combining Genomics and Transcriptomics Approaches to Understand Stylosanthes scabra, an Orphan Legume from the Brazilian Caatinga.</title>
        <authorList>
            <person name="Ferreira-Neto J.R.C."/>
            <person name="da Silva M.D."/>
            <person name="Binneck E."/>
            <person name="de Melo N.F."/>
            <person name="da Silva R.H."/>
            <person name="de Melo A.L.T.M."/>
            <person name="Pandolfi V."/>
            <person name="Bustamante F.O."/>
            <person name="Brasileiro-Vidal A.C."/>
            <person name="Benko-Iseppon A.M."/>
        </authorList>
    </citation>
    <scope>NUCLEOTIDE SEQUENCE [LARGE SCALE GENOMIC DNA]</scope>
    <source>
        <tissue evidence="3">Leaves</tissue>
    </source>
</reference>
<evidence type="ECO:0000313" key="4">
    <source>
        <dbReference type="Proteomes" id="UP001341840"/>
    </source>
</evidence>
<comment type="caution">
    <text evidence="3">The sequence shown here is derived from an EMBL/GenBank/DDBJ whole genome shotgun (WGS) entry which is preliminary data.</text>
</comment>
<organism evidence="3 4">
    <name type="scientific">Stylosanthes scabra</name>
    <dbReference type="NCBI Taxonomy" id="79078"/>
    <lineage>
        <taxon>Eukaryota</taxon>
        <taxon>Viridiplantae</taxon>
        <taxon>Streptophyta</taxon>
        <taxon>Embryophyta</taxon>
        <taxon>Tracheophyta</taxon>
        <taxon>Spermatophyta</taxon>
        <taxon>Magnoliopsida</taxon>
        <taxon>eudicotyledons</taxon>
        <taxon>Gunneridae</taxon>
        <taxon>Pentapetalae</taxon>
        <taxon>rosids</taxon>
        <taxon>fabids</taxon>
        <taxon>Fabales</taxon>
        <taxon>Fabaceae</taxon>
        <taxon>Papilionoideae</taxon>
        <taxon>50 kb inversion clade</taxon>
        <taxon>dalbergioids sensu lato</taxon>
        <taxon>Dalbergieae</taxon>
        <taxon>Pterocarpus clade</taxon>
        <taxon>Stylosanthes</taxon>
    </lineage>
</organism>
<dbReference type="Pfam" id="PF00232">
    <property type="entry name" value="Glyco_hydro_1"/>
    <property type="match status" value="1"/>
</dbReference>
<feature type="non-terminal residue" evidence="3">
    <location>
        <position position="195"/>
    </location>
</feature>
<dbReference type="PANTHER" id="PTHR10353">
    <property type="entry name" value="GLYCOSYL HYDROLASE"/>
    <property type="match status" value="1"/>
</dbReference>
<protein>
    <submittedName>
        <fullName evidence="3">Beta-glucosidase</fullName>
        <ecNumber evidence="3">3.2.1.21</ecNumber>
    </submittedName>
</protein>
<dbReference type="GO" id="GO:0008422">
    <property type="term" value="F:beta-glucosidase activity"/>
    <property type="evidence" value="ECO:0007669"/>
    <property type="project" value="UniProtKB-EC"/>
</dbReference>